<keyword evidence="8" id="KW-1003">Cell membrane</keyword>
<dbReference type="GO" id="GO:0005886">
    <property type="term" value="C:plasma membrane"/>
    <property type="evidence" value="ECO:0007669"/>
    <property type="project" value="UniProtKB-SubCell"/>
</dbReference>
<evidence type="ECO:0000256" key="7">
    <source>
        <dbReference type="PIRSR" id="PIRSR639901-1"/>
    </source>
</evidence>
<dbReference type="UniPathway" id="UPA00958"/>
<dbReference type="EC" id="2.4.99.12" evidence="2 8"/>
<evidence type="ECO:0000256" key="4">
    <source>
        <dbReference type="ARBA" id="ARBA00022679"/>
    </source>
</evidence>
<evidence type="ECO:0000256" key="3">
    <source>
        <dbReference type="ARBA" id="ARBA00019077"/>
    </source>
</evidence>
<feature type="domain" description="3-deoxy-D-manno-octulosonic-acid transferase N-terminal" evidence="9">
    <location>
        <begin position="48"/>
        <end position="209"/>
    </location>
</feature>
<reference evidence="10 11" key="1">
    <citation type="submission" date="2016-10" db="EMBL/GenBank/DDBJ databases">
        <authorList>
            <person name="de Groot N.N."/>
        </authorList>
    </citation>
    <scope>NUCLEOTIDE SEQUENCE [LARGE SCALE GENOMIC DNA]</scope>
    <source>
        <strain evidence="10 11">DSM 21019</strain>
    </source>
</reference>
<feature type="active site" description="Proton acceptor" evidence="7">
    <location>
        <position position="63"/>
    </location>
</feature>
<evidence type="ECO:0000256" key="1">
    <source>
        <dbReference type="ARBA" id="ARBA00004713"/>
    </source>
</evidence>
<dbReference type="InterPro" id="IPR038107">
    <property type="entry name" value="Glycos_transf_N_sf"/>
</dbReference>
<name>A0A1I6FUF9_9FLAO</name>
<dbReference type="SUPFAM" id="SSF53756">
    <property type="entry name" value="UDP-Glycosyltransferase/glycogen phosphorylase"/>
    <property type="match status" value="1"/>
</dbReference>
<dbReference type="RefSeq" id="WP_092980705.1">
    <property type="nucleotide sequence ID" value="NZ_FOYQ01000001.1"/>
</dbReference>
<dbReference type="AlphaFoldDB" id="A0A1I6FUF9"/>
<organism evidence="10 11">
    <name type="scientific">Robiginitalea myxolifaciens</name>
    <dbReference type="NCBI Taxonomy" id="400055"/>
    <lineage>
        <taxon>Bacteria</taxon>
        <taxon>Pseudomonadati</taxon>
        <taxon>Bacteroidota</taxon>
        <taxon>Flavobacteriia</taxon>
        <taxon>Flavobacteriales</taxon>
        <taxon>Flavobacteriaceae</taxon>
        <taxon>Robiginitalea</taxon>
    </lineage>
</organism>
<keyword evidence="4 8" id="KW-0808">Transferase</keyword>
<evidence type="ECO:0000256" key="2">
    <source>
        <dbReference type="ARBA" id="ARBA00012621"/>
    </source>
</evidence>
<comment type="pathway">
    <text evidence="1 8">Bacterial outer membrane biogenesis; LPS core biosynthesis.</text>
</comment>
<dbReference type="Gene3D" id="3.40.50.2000">
    <property type="entry name" value="Glycogen Phosphorylase B"/>
    <property type="match status" value="1"/>
</dbReference>
<comment type="similarity">
    <text evidence="8">Belongs to the glycosyltransferase group 1 family.</text>
</comment>
<dbReference type="Gene3D" id="3.40.50.11720">
    <property type="entry name" value="3-Deoxy-D-manno-octulosonic-acid transferase, N-terminal domain"/>
    <property type="match status" value="1"/>
</dbReference>
<keyword evidence="8" id="KW-0448">Lipopolysaccharide biosynthesis</keyword>
<keyword evidence="11" id="KW-1185">Reference proteome</keyword>
<dbReference type="GO" id="GO:0009245">
    <property type="term" value="P:lipid A biosynthetic process"/>
    <property type="evidence" value="ECO:0007669"/>
    <property type="project" value="TreeGrafter"/>
</dbReference>
<dbReference type="EMBL" id="FOYQ01000001">
    <property type="protein sequence ID" value="SFR33570.1"/>
    <property type="molecule type" value="Genomic_DNA"/>
</dbReference>
<comment type="function">
    <text evidence="8">Involved in lipopolysaccharide (LPS) biosynthesis. Catalyzes the transfer of 3-deoxy-D-manno-octulosonate (Kdo) residue(s) from CMP-Kdo to lipid IV(A), the tetraacyldisaccharide-1,4'-bisphosphate precursor of lipid A.</text>
</comment>
<dbReference type="GO" id="GO:0043842">
    <property type="term" value="F:Kdo transferase activity"/>
    <property type="evidence" value="ECO:0007669"/>
    <property type="project" value="UniProtKB-EC"/>
</dbReference>
<dbReference type="InterPro" id="IPR039901">
    <property type="entry name" value="Kdotransferase"/>
</dbReference>
<evidence type="ECO:0000259" key="9">
    <source>
        <dbReference type="Pfam" id="PF04413"/>
    </source>
</evidence>
<evidence type="ECO:0000256" key="5">
    <source>
        <dbReference type="ARBA" id="ARBA00031445"/>
    </source>
</evidence>
<dbReference type="PANTHER" id="PTHR42755:SF1">
    <property type="entry name" value="3-DEOXY-D-MANNO-OCTULOSONIC ACID TRANSFERASE, MITOCHONDRIAL-RELATED"/>
    <property type="match status" value="1"/>
</dbReference>
<evidence type="ECO:0000313" key="11">
    <source>
        <dbReference type="Proteomes" id="UP000199534"/>
    </source>
</evidence>
<gene>
    <name evidence="10" type="ORF">SAMN04490243_0695</name>
</gene>
<dbReference type="Proteomes" id="UP000199534">
    <property type="component" value="Unassembled WGS sequence"/>
</dbReference>
<proteinExistence type="inferred from homology"/>
<evidence type="ECO:0000256" key="8">
    <source>
        <dbReference type="RuleBase" id="RU365103"/>
    </source>
</evidence>
<dbReference type="STRING" id="400055.SAMN04490243_0695"/>
<dbReference type="GO" id="GO:0009244">
    <property type="term" value="P:lipopolysaccharide core region biosynthetic process"/>
    <property type="evidence" value="ECO:0007669"/>
    <property type="project" value="UniProtKB-UniRule"/>
</dbReference>
<dbReference type="PANTHER" id="PTHR42755">
    <property type="entry name" value="3-DEOXY-MANNO-OCTULOSONATE CYTIDYLYLTRANSFERASE"/>
    <property type="match status" value="1"/>
</dbReference>
<accession>A0A1I6FUF9</accession>
<comment type="catalytic activity">
    <reaction evidence="6 8">
        <text>lipid IVA (E. coli) + CMP-3-deoxy-beta-D-manno-octulosonate = alpha-Kdo-(2-&gt;6)-lipid IVA (E. coli) + CMP + H(+)</text>
        <dbReference type="Rhea" id="RHEA:28066"/>
        <dbReference type="ChEBI" id="CHEBI:15378"/>
        <dbReference type="ChEBI" id="CHEBI:58603"/>
        <dbReference type="ChEBI" id="CHEBI:60364"/>
        <dbReference type="ChEBI" id="CHEBI:60377"/>
        <dbReference type="ChEBI" id="CHEBI:85987"/>
        <dbReference type="EC" id="2.4.99.12"/>
    </reaction>
</comment>
<protein>
    <recommendedName>
        <fullName evidence="3 8">3-deoxy-D-manno-octulosonic acid transferase</fullName>
        <shortName evidence="8">Kdo transferase</shortName>
        <ecNumber evidence="2 8">2.4.99.12</ecNumber>
    </recommendedName>
    <alternativeName>
        <fullName evidence="5 8">Lipid IV(A) 3-deoxy-D-manno-octulosonic acid transferase</fullName>
    </alternativeName>
</protein>
<keyword evidence="8" id="KW-0472">Membrane</keyword>
<evidence type="ECO:0000256" key="6">
    <source>
        <dbReference type="ARBA" id="ARBA00049183"/>
    </source>
</evidence>
<dbReference type="OrthoDB" id="9789797at2"/>
<dbReference type="Pfam" id="PF04413">
    <property type="entry name" value="Glycos_transf_N"/>
    <property type="match status" value="1"/>
</dbReference>
<dbReference type="InterPro" id="IPR007507">
    <property type="entry name" value="Glycos_transf_N"/>
</dbReference>
<evidence type="ECO:0000313" key="10">
    <source>
        <dbReference type="EMBL" id="SFR33570.1"/>
    </source>
</evidence>
<sequence length="418" mass="47121">MVLVYFFYDLAVRLTGFLLHLPALFNQKIRQFLTGRQGVWEYLQTFRQPDKNLIWLHAASLGEFEQGLPVLEHLQKEFPQHQYLVTFFSPSGYEVKKGSMPGVGMTYLPLDTTSAAKRFIQLVKPEIALFVKYEVWPNLYRELHRAGIPNVMISTLFKPGQAYFKWYGGIMRAALKHVVYFYVQDERSAQLLESLGFENHTVCGDTRFDRVLEILDRDNQLDFMEYFKGKRSCLVAGSTWPEDETVLLPLLRELDPANSCAVMAPHAIQPHAIKKLQEKLGPGTICYSEISGKGKDFLKNARILVLDTIGILTKVYSYADLAYVGGGFATGLHNTLEPAVFGIPVIIGPQYSGFREAEQLVALGGIRVVEDPKAAHITLSEYLNSPEKRSETGQINSEFILKSKGASIQIAAGIRKYL</sequence>
<comment type="subcellular location">
    <subcellularLocation>
        <location evidence="8">Cell membrane</location>
    </subcellularLocation>
</comment>